<organism evidence="4 5">
    <name type="scientific">Anaerohalosphaera lusitana</name>
    <dbReference type="NCBI Taxonomy" id="1936003"/>
    <lineage>
        <taxon>Bacteria</taxon>
        <taxon>Pseudomonadati</taxon>
        <taxon>Planctomycetota</taxon>
        <taxon>Phycisphaerae</taxon>
        <taxon>Sedimentisphaerales</taxon>
        <taxon>Anaerohalosphaeraceae</taxon>
        <taxon>Anaerohalosphaera</taxon>
    </lineage>
</organism>
<dbReference type="KEGG" id="alus:STSP2_00987"/>
<dbReference type="InterPro" id="IPR006860">
    <property type="entry name" value="FecR"/>
</dbReference>
<dbReference type="InterPro" id="IPR038637">
    <property type="entry name" value="NPCBM_sf"/>
</dbReference>
<feature type="region of interest" description="Disordered" evidence="1">
    <location>
        <begin position="98"/>
        <end position="118"/>
    </location>
</feature>
<reference evidence="5" key="1">
    <citation type="submission" date="2017-02" db="EMBL/GenBank/DDBJ databases">
        <title>Comparative genomics and description of representatives of a novel lineage of planctomycetes thriving in anoxic sediments.</title>
        <authorList>
            <person name="Spring S."/>
            <person name="Bunk B."/>
            <person name="Sproer C."/>
        </authorList>
    </citation>
    <scope>NUCLEOTIDE SEQUENCE [LARGE SCALE GENOMIC DNA]</scope>
    <source>
        <strain evidence="5">ST-NAGAB-D1</strain>
    </source>
</reference>
<protein>
    <submittedName>
        <fullName evidence="4">FecR protein</fullName>
    </submittedName>
</protein>
<dbReference type="PANTHER" id="PTHR30273">
    <property type="entry name" value="PERIPLASMIC SIGNAL SENSOR AND SIGMA FACTOR ACTIVATOR FECR-RELATED"/>
    <property type="match status" value="1"/>
</dbReference>
<feature type="domain" description="FecR protein" evidence="3">
    <location>
        <begin position="188"/>
        <end position="269"/>
    </location>
</feature>
<dbReference type="InterPro" id="IPR012373">
    <property type="entry name" value="Ferrdict_sens_TM"/>
</dbReference>
<dbReference type="STRING" id="1936003.STSP2_00987"/>
<dbReference type="InterPro" id="IPR008979">
    <property type="entry name" value="Galactose-bd-like_sf"/>
</dbReference>
<dbReference type="GO" id="GO:0016989">
    <property type="term" value="F:sigma factor antagonist activity"/>
    <property type="evidence" value="ECO:0007669"/>
    <property type="project" value="TreeGrafter"/>
</dbReference>
<gene>
    <name evidence="4" type="ORF">STSP2_00987</name>
</gene>
<dbReference type="EMBL" id="CP019791">
    <property type="protein sequence ID" value="AQT67836.1"/>
    <property type="molecule type" value="Genomic_DNA"/>
</dbReference>
<feature type="transmembrane region" description="Helical" evidence="2">
    <location>
        <begin position="125"/>
        <end position="146"/>
    </location>
</feature>
<dbReference type="Gene3D" id="2.60.120.1440">
    <property type="match status" value="1"/>
</dbReference>
<dbReference type="RefSeq" id="WP_169852997.1">
    <property type="nucleotide sequence ID" value="NZ_CP019791.1"/>
</dbReference>
<dbReference type="AlphaFoldDB" id="A0A1U9NK01"/>
<dbReference type="SUPFAM" id="SSF49785">
    <property type="entry name" value="Galactose-binding domain-like"/>
    <property type="match status" value="1"/>
</dbReference>
<dbReference type="Pfam" id="PF04773">
    <property type="entry name" value="FecR"/>
    <property type="match status" value="1"/>
</dbReference>
<evidence type="ECO:0000256" key="1">
    <source>
        <dbReference type="SAM" id="MobiDB-lite"/>
    </source>
</evidence>
<evidence type="ECO:0000259" key="3">
    <source>
        <dbReference type="Pfam" id="PF04773"/>
    </source>
</evidence>
<sequence>MSNDNSSTRLLALLIEESLNGTISAEGKTRLNELLRNDPDALDYYIDSLQLHSALQDPKKLFEIQQPDEIGPDFDANLWQALAQQEASAQTLEIDEPAAKPSTAKHSPHKTVSTHKPKKREVSKLAAYTLALSTAAALLLIIGLFITESRTADQVATVTDTINAQWSENSIKPGHRLNTHQKNLTLRSGFAKIRFDNNAEVILEGPAEIAIITGDQVRLNLGKLYSVVPPEACGFTVSTGNAKIMDLGTEFGVEVASSGSVQLHVLEGKTVLVAGQGKNKTSEEITADNARMVDPTTGNIYRTPCSDRLFVRNIDSDHNLLWRGEDINLADIVAHNFTESTRTDNWSIDTRTGDLRHGSFIKDTEKNWQRFNYSSDGKYHPVTSNPFVDGVFAPNPAAGPVQISSTGQTFENCPPTNDKFFVGIYRMGWYDSFELPENVRSKPANALKINPNQGITFDLDAFRRIYKISENKDFTKFYGVYGLNDHKAPQYPDTISSIHVLVDGRIRFEKQDYNIGDKGVLIDVPLYPDDRFLTIIATDGSDDDIRFNTASIADPTLILAK</sequence>
<keyword evidence="2" id="KW-0472">Membrane</keyword>
<evidence type="ECO:0000313" key="4">
    <source>
        <dbReference type="EMBL" id="AQT67836.1"/>
    </source>
</evidence>
<keyword evidence="2" id="KW-1133">Transmembrane helix</keyword>
<feature type="compositionally biased region" description="Basic residues" evidence="1">
    <location>
        <begin position="106"/>
        <end position="118"/>
    </location>
</feature>
<evidence type="ECO:0000256" key="2">
    <source>
        <dbReference type="SAM" id="Phobius"/>
    </source>
</evidence>
<accession>A0A1U9NK01</accession>
<dbReference type="PANTHER" id="PTHR30273:SF2">
    <property type="entry name" value="PROTEIN FECR"/>
    <property type="match status" value="1"/>
</dbReference>
<dbReference type="Gene3D" id="2.60.120.1060">
    <property type="entry name" value="NPCBM/NEW2 domain"/>
    <property type="match status" value="1"/>
</dbReference>
<proteinExistence type="predicted"/>
<name>A0A1U9NK01_9BACT</name>
<keyword evidence="5" id="KW-1185">Reference proteome</keyword>
<keyword evidence="2" id="KW-0812">Transmembrane</keyword>
<dbReference type="Proteomes" id="UP000189674">
    <property type="component" value="Chromosome"/>
</dbReference>
<evidence type="ECO:0000313" key="5">
    <source>
        <dbReference type="Proteomes" id="UP000189674"/>
    </source>
</evidence>